<dbReference type="PANTHER" id="PTHR18939:SF4">
    <property type="entry name" value="RIBOSOME-BINDING PROTEIN 1"/>
    <property type="match status" value="1"/>
</dbReference>
<name>A0A9P0BMQ5_CHRIL</name>
<feature type="compositionally biased region" description="Basic and acidic residues" evidence="2">
    <location>
        <begin position="258"/>
        <end position="272"/>
    </location>
</feature>
<dbReference type="InterPro" id="IPR040248">
    <property type="entry name" value="RRBP1"/>
</dbReference>
<keyword evidence="1" id="KW-0175">Coiled coil</keyword>
<feature type="compositionally biased region" description="Low complexity" evidence="2">
    <location>
        <begin position="291"/>
        <end position="300"/>
    </location>
</feature>
<dbReference type="EMBL" id="LR824023">
    <property type="protein sequence ID" value="CAH0594265.1"/>
    <property type="molecule type" value="Genomic_DNA"/>
</dbReference>
<proteinExistence type="predicted"/>
<sequence length="938" mass="102790">MELQALLVLCGVGVAGLAMLLLMGLFSASGTSYEEAIAQQRRATTELLALAESKNKPKKKEKKANKKLAKKEKNKESAVGMTGSEVESEAPAESGVEDDAVPAHKGHVEFSSSVIVEGPRDTPPNVKIRKRGKDSKVKPILVNKEDPSCVSDPSTLPENLPSTAANHFEEMHPKDEFELMHSTLVAEKAPEKVEDVSEKKEAKVAKAPKASKTVAKAPASAPAPAPTPVEVVKEEVTRERHNSGESAKEQRKSKKAEKKPVEEVAEVVREEVVPPLNAPQPSELTTDKLLKQALASAQPPAASPPPKNKKKKPEPNVLSLMAAGDSGGINVGELVRVVREAALSRTEIQILTDALLNKHHDPLPEHSEWTEGPNDPIQKLKKQLADKEKALADELEASQALHAKLKELRGTLNAERARALAAARAAAQAAEGARAELHTQQARLQRLLDDNHQLAQEKLMLQSKLSAEGEVQAQRVQMELHIQRLSEAEAALLAQLAALQGELNAHALEANQLRMEAAAARDSCVMGQQHAADLAQQLQEANRALGELEQQRQLAVHNEQRAQQELRQLQERLSGMADLQNEVQRLAAHAQNVESSAGQAKEESEKEIQQLSGEIASLREQLMARETELAEIKQMKAVAPTQNGLPNANEQLKAAELAKIESIVESLRDELAAAQRGSREQREQIARLQDQLLQYQDKNNELRTKNWKVMEALQSAEKSLQMKSASALPAQDSVREAIAAASEAQYLEVARVLRAAWPGAPPGSPPGPHWLRDYADSLRQHLAQAAAPPAPAPAPAGDDDRVKDLIQQNEYSQALVDKYKRIIDDTEGVLSRLQQNVTLEEQRWAQQLADKQRELDELRQRTVLQEPLAFAYSCIEKSLPTIVTEMQKKIDSLQEELHQAKGSNHNHTFADAERLAEERLIAGLSDKHNVDVSNGPLQ</sequence>
<feature type="compositionally biased region" description="Low complexity" evidence="2">
    <location>
        <begin position="205"/>
        <end position="220"/>
    </location>
</feature>
<keyword evidence="4" id="KW-1185">Reference proteome</keyword>
<reference evidence="3" key="1">
    <citation type="submission" date="2021-12" db="EMBL/GenBank/DDBJ databases">
        <authorList>
            <person name="King R."/>
        </authorList>
    </citation>
    <scope>NUCLEOTIDE SEQUENCE</scope>
</reference>
<dbReference type="OrthoDB" id="5875463at2759"/>
<dbReference type="Proteomes" id="UP001154114">
    <property type="component" value="Chromosome 20"/>
</dbReference>
<organism evidence="3 4">
    <name type="scientific">Chrysodeixis includens</name>
    <name type="common">Soybean looper</name>
    <name type="synonym">Pseudoplusia includens</name>
    <dbReference type="NCBI Taxonomy" id="689277"/>
    <lineage>
        <taxon>Eukaryota</taxon>
        <taxon>Metazoa</taxon>
        <taxon>Ecdysozoa</taxon>
        <taxon>Arthropoda</taxon>
        <taxon>Hexapoda</taxon>
        <taxon>Insecta</taxon>
        <taxon>Pterygota</taxon>
        <taxon>Neoptera</taxon>
        <taxon>Endopterygota</taxon>
        <taxon>Lepidoptera</taxon>
        <taxon>Glossata</taxon>
        <taxon>Ditrysia</taxon>
        <taxon>Noctuoidea</taxon>
        <taxon>Noctuidae</taxon>
        <taxon>Plusiinae</taxon>
        <taxon>Chrysodeixis</taxon>
    </lineage>
</organism>
<protein>
    <submittedName>
        <fullName evidence="3">Uncharacterized protein</fullName>
    </submittedName>
</protein>
<dbReference type="GO" id="GO:0005789">
    <property type="term" value="C:endoplasmic reticulum membrane"/>
    <property type="evidence" value="ECO:0007669"/>
    <property type="project" value="TreeGrafter"/>
</dbReference>
<feature type="region of interest" description="Disordered" evidence="2">
    <location>
        <begin position="185"/>
        <end position="314"/>
    </location>
</feature>
<feature type="compositionally biased region" description="Polar residues" evidence="2">
    <location>
        <begin position="151"/>
        <end position="165"/>
    </location>
</feature>
<gene>
    <name evidence="3" type="ORF">CINC_LOCUS6240</name>
</gene>
<evidence type="ECO:0000256" key="2">
    <source>
        <dbReference type="SAM" id="MobiDB-lite"/>
    </source>
</evidence>
<feature type="compositionally biased region" description="Basic residues" evidence="2">
    <location>
        <begin position="56"/>
        <end position="70"/>
    </location>
</feature>
<dbReference type="AlphaFoldDB" id="A0A9P0BMQ5"/>
<evidence type="ECO:0000313" key="3">
    <source>
        <dbReference type="EMBL" id="CAH0594265.1"/>
    </source>
</evidence>
<dbReference type="PANTHER" id="PTHR18939">
    <property type="entry name" value="RIBOSOME BINDING PROTEIN-1"/>
    <property type="match status" value="1"/>
</dbReference>
<evidence type="ECO:0000313" key="4">
    <source>
        <dbReference type="Proteomes" id="UP001154114"/>
    </source>
</evidence>
<feature type="compositionally biased region" description="Acidic residues" evidence="2">
    <location>
        <begin position="86"/>
        <end position="100"/>
    </location>
</feature>
<evidence type="ECO:0000256" key="1">
    <source>
        <dbReference type="SAM" id="Coils"/>
    </source>
</evidence>
<feature type="coiled-coil region" evidence="1">
    <location>
        <begin position="816"/>
        <end position="903"/>
    </location>
</feature>
<feature type="region of interest" description="Disordered" evidence="2">
    <location>
        <begin position="50"/>
        <end position="167"/>
    </location>
</feature>
<feature type="coiled-coil region" evidence="1">
    <location>
        <begin position="430"/>
        <end position="705"/>
    </location>
</feature>
<accession>A0A9P0BMQ5</accession>
<feature type="compositionally biased region" description="Basic and acidic residues" evidence="2">
    <location>
        <begin position="231"/>
        <end position="250"/>
    </location>
</feature>
<feature type="compositionally biased region" description="Basic and acidic residues" evidence="2">
    <location>
        <begin position="188"/>
        <end position="204"/>
    </location>
</feature>